<dbReference type="OrthoDB" id="117733at2759"/>
<evidence type="ECO:0000313" key="2">
    <source>
        <dbReference type="Proteomes" id="UP000663879"/>
    </source>
</evidence>
<keyword evidence="2" id="KW-1185">Reference proteome</keyword>
<sequence length="250" mass="29415">MRKKIDWIFLANLGSDVEVEYFFREFPKASSSHTNSNNCTLCRDNSDLHSITTIEETETKLKHGISKKFKKIIEQYIYRNISIPLSIYHELLLANNEGHRKPALIQIQNYLKYRRQKHGEVNSIDRLLEYVQPKLFSNIEIVKYAIDLPFYFGAEINEGYDDSHFHLGITSKQLLANIFNACTFHFDCTYKIVKYGFPVMVFGCTDIRRKFYPICYCVTSHEQEQDFTFFWNSLIEVCKQINIDLVKSIS</sequence>
<organism evidence="1 2">
    <name type="scientific">Brachionus calyciflorus</name>
    <dbReference type="NCBI Taxonomy" id="104777"/>
    <lineage>
        <taxon>Eukaryota</taxon>
        <taxon>Metazoa</taxon>
        <taxon>Spiralia</taxon>
        <taxon>Gnathifera</taxon>
        <taxon>Rotifera</taxon>
        <taxon>Eurotatoria</taxon>
        <taxon>Monogononta</taxon>
        <taxon>Pseudotrocha</taxon>
        <taxon>Ploima</taxon>
        <taxon>Brachionidae</taxon>
        <taxon>Brachionus</taxon>
    </lineage>
</organism>
<accession>A0A814KZ82</accession>
<name>A0A814KZ82_9BILA</name>
<proteinExistence type="predicted"/>
<protein>
    <recommendedName>
        <fullName evidence="3">MULE transposase domain-containing protein</fullName>
    </recommendedName>
</protein>
<comment type="caution">
    <text evidence="1">The sequence shown here is derived from an EMBL/GenBank/DDBJ whole genome shotgun (WGS) entry which is preliminary data.</text>
</comment>
<dbReference type="EMBL" id="CAJNOC010005639">
    <property type="protein sequence ID" value="CAF1057830.1"/>
    <property type="molecule type" value="Genomic_DNA"/>
</dbReference>
<gene>
    <name evidence="1" type="ORF">OXX778_LOCUS19140</name>
</gene>
<dbReference type="Proteomes" id="UP000663879">
    <property type="component" value="Unassembled WGS sequence"/>
</dbReference>
<reference evidence="1" key="1">
    <citation type="submission" date="2021-02" db="EMBL/GenBank/DDBJ databases">
        <authorList>
            <person name="Nowell W R."/>
        </authorList>
    </citation>
    <scope>NUCLEOTIDE SEQUENCE</scope>
    <source>
        <strain evidence="1">Ploen Becks lab</strain>
    </source>
</reference>
<dbReference type="AlphaFoldDB" id="A0A814KZ82"/>
<evidence type="ECO:0000313" key="1">
    <source>
        <dbReference type="EMBL" id="CAF1057830.1"/>
    </source>
</evidence>
<evidence type="ECO:0008006" key="3">
    <source>
        <dbReference type="Google" id="ProtNLM"/>
    </source>
</evidence>